<evidence type="ECO:0000256" key="3">
    <source>
        <dbReference type="ARBA" id="ARBA00004906"/>
    </source>
</evidence>
<dbReference type="CDD" id="cd16499">
    <property type="entry name" value="RING-HC_Bre1-like"/>
    <property type="match status" value="1"/>
</dbReference>
<evidence type="ECO:0000313" key="20">
    <source>
        <dbReference type="Proteomes" id="UP000076727"/>
    </source>
</evidence>
<feature type="coiled-coil region" evidence="16">
    <location>
        <begin position="189"/>
        <end position="223"/>
    </location>
</feature>
<feature type="coiled-coil region" evidence="16">
    <location>
        <begin position="278"/>
        <end position="397"/>
    </location>
</feature>
<dbReference type="Pfam" id="PF26095">
    <property type="entry name" value="CC_Bre1"/>
    <property type="match status" value="1"/>
</dbReference>
<feature type="coiled-coil region" evidence="16">
    <location>
        <begin position="61"/>
        <end position="88"/>
    </location>
</feature>
<dbReference type="PROSITE" id="PS00518">
    <property type="entry name" value="ZF_RING_1"/>
    <property type="match status" value="1"/>
</dbReference>
<comment type="function">
    <text evidence="13">E3 ubiquitin-protein ligase that mediates monoubiquitination of histone H2B to form H2BK123ub1. H2BK123ub1 gives a specific tag for epigenetic transcriptional activation and is also a prerequisite for H3K4me and H3K79me formation.</text>
</comment>
<evidence type="ECO:0000256" key="2">
    <source>
        <dbReference type="ARBA" id="ARBA00004123"/>
    </source>
</evidence>
<evidence type="ECO:0000256" key="10">
    <source>
        <dbReference type="ARBA" id="ARBA00022853"/>
    </source>
</evidence>
<dbReference type="OrthoDB" id="10266039at2759"/>
<proteinExistence type="inferred from homology"/>
<dbReference type="SMART" id="SM00184">
    <property type="entry name" value="RING"/>
    <property type="match status" value="1"/>
</dbReference>
<accession>A0A165SKE6</accession>
<dbReference type="GO" id="GO:0033503">
    <property type="term" value="C:HULC complex"/>
    <property type="evidence" value="ECO:0007669"/>
    <property type="project" value="TreeGrafter"/>
</dbReference>
<evidence type="ECO:0000256" key="17">
    <source>
        <dbReference type="SAM" id="MobiDB-lite"/>
    </source>
</evidence>
<evidence type="ECO:0000256" key="16">
    <source>
        <dbReference type="SAM" id="Coils"/>
    </source>
</evidence>
<dbReference type="EMBL" id="KV429042">
    <property type="protein sequence ID" value="KZT72126.1"/>
    <property type="molecule type" value="Genomic_DNA"/>
</dbReference>
<feature type="compositionally biased region" description="Pro residues" evidence="17">
    <location>
        <begin position="240"/>
        <end position="254"/>
    </location>
</feature>
<dbReference type="UniPathway" id="UPA00143"/>
<comment type="similarity">
    <text evidence="4 15">Belongs to the BRE1 family.</text>
</comment>
<dbReference type="PANTHER" id="PTHR23163">
    <property type="entry name" value="RING FINGER PROTEIN-RELATED"/>
    <property type="match status" value="1"/>
</dbReference>
<dbReference type="GO" id="GO:0061630">
    <property type="term" value="F:ubiquitin protein ligase activity"/>
    <property type="evidence" value="ECO:0007669"/>
    <property type="project" value="UniProtKB-EC"/>
</dbReference>
<organism evidence="19 20">
    <name type="scientific">Daedalea quercina L-15889</name>
    <dbReference type="NCBI Taxonomy" id="1314783"/>
    <lineage>
        <taxon>Eukaryota</taxon>
        <taxon>Fungi</taxon>
        <taxon>Dikarya</taxon>
        <taxon>Basidiomycota</taxon>
        <taxon>Agaricomycotina</taxon>
        <taxon>Agaricomycetes</taxon>
        <taxon>Polyporales</taxon>
        <taxon>Fomitopsis</taxon>
    </lineage>
</organism>
<evidence type="ECO:0000256" key="13">
    <source>
        <dbReference type="ARBA" id="ARBA00059679"/>
    </source>
</evidence>
<dbReference type="InterPro" id="IPR017907">
    <property type="entry name" value="Znf_RING_CS"/>
</dbReference>
<dbReference type="AlphaFoldDB" id="A0A165SKE6"/>
<keyword evidence="6 15" id="KW-0479">Metal-binding</keyword>
<evidence type="ECO:0000256" key="5">
    <source>
        <dbReference type="ARBA" id="ARBA00022679"/>
    </source>
</evidence>
<evidence type="ECO:0000256" key="1">
    <source>
        <dbReference type="ARBA" id="ARBA00000900"/>
    </source>
</evidence>
<protein>
    <recommendedName>
        <fullName evidence="15">E3 ubiquitin protein ligase</fullName>
        <ecNumber evidence="15">2.3.2.27</ecNumber>
    </recommendedName>
</protein>
<evidence type="ECO:0000256" key="7">
    <source>
        <dbReference type="ARBA" id="ARBA00022771"/>
    </source>
</evidence>
<feature type="coiled-coil region" evidence="16">
    <location>
        <begin position="636"/>
        <end position="737"/>
    </location>
</feature>
<dbReference type="InterPro" id="IPR013956">
    <property type="entry name" value="E3_ubiquit_lig_Bre1"/>
</dbReference>
<dbReference type="GO" id="GO:0016567">
    <property type="term" value="P:protein ubiquitination"/>
    <property type="evidence" value="ECO:0007669"/>
    <property type="project" value="UniProtKB-UniRule"/>
</dbReference>
<feature type="coiled-coil region" evidence="16">
    <location>
        <begin position="458"/>
        <end position="551"/>
    </location>
</feature>
<feature type="region of interest" description="Disordered" evidence="17">
    <location>
        <begin position="224"/>
        <end position="262"/>
    </location>
</feature>
<dbReference type="PROSITE" id="PS50089">
    <property type="entry name" value="ZF_RING_2"/>
    <property type="match status" value="1"/>
</dbReference>
<feature type="compositionally biased region" description="Basic and acidic residues" evidence="17">
    <location>
        <begin position="39"/>
        <end position="48"/>
    </location>
</feature>
<dbReference type="Gene3D" id="3.30.40.10">
    <property type="entry name" value="Zinc/RING finger domain, C3HC4 (zinc finger)"/>
    <property type="match status" value="1"/>
</dbReference>
<feature type="domain" description="RING-type" evidence="18">
    <location>
        <begin position="756"/>
        <end position="795"/>
    </location>
</feature>
<evidence type="ECO:0000313" key="19">
    <source>
        <dbReference type="EMBL" id="KZT72126.1"/>
    </source>
</evidence>
<dbReference type="GO" id="GO:0005634">
    <property type="term" value="C:nucleus"/>
    <property type="evidence" value="ECO:0007669"/>
    <property type="project" value="UniProtKB-SubCell"/>
</dbReference>
<gene>
    <name evidence="19" type="ORF">DAEQUDRAFT_705813</name>
</gene>
<dbReference type="STRING" id="1314783.A0A165SKE6"/>
<evidence type="ECO:0000256" key="9">
    <source>
        <dbReference type="ARBA" id="ARBA00022833"/>
    </source>
</evidence>
<dbReference type="GO" id="GO:0006325">
    <property type="term" value="P:chromatin organization"/>
    <property type="evidence" value="ECO:0007669"/>
    <property type="project" value="UniProtKB-KW"/>
</dbReference>
<keyword evidence="12 15" id="KW-0539">Nucleus</keyword>
<keyword evidence="5 15" id="KW-0808">Transferase</keyword>
<dbReference type="EC" id="2.3.2.27" evidence="15"/>
<comment type="subcellular location">
    <subcellularLocation>
        <location evidence="2 15">Nucleus</location>
    </subcellularLocation>
</comment>
<keyword evidence="9 15" id="KW-0862">Zinc</keyword>
<evidence type="ECO:0000256" key="4">
    <source>
        <dbReference type="ARBA" id="ARBA00005555"/>
    </source>
</evidence>
<keyword evidence="8 15" id="KW-0833">Ubl conjugation pathway</keyword>
<dbReference type="PANTHER" id="PTHR23163:SF0">
    <property type="entry name" value="E3 UBIQUITIN-PROTEIN LIGASE BRE1"/>
    <property type="match status" value="1"/>
</dbReference>
<feature type="region of interest" description="Disordered" evidence="17">
    <location>
        <begin position="1"/>
        <end position="48"/>
    </location>
</feature>
<comment type="pathway">
    <text evidence="3 15">Protein modification; protein ubiquitination.</text>
</comment>
<sequence length="809" mass="92141">MAETKKRPHADDAEQSLPKKRAVSEEKLSASPANGVASHTDEPRDGDNLEMFRKDAIYRRMKYYSREYERSEARVAELERRRSSCEAGLAALEACWTQIIGTIRMLVKHDDLPPVDVKPEELYDLTARVSDDADPQYLASLRGKMQATTELVSAFVRLGGHTQVKVMQDEDYRMRQKAQTEESSLRAELSLTRTRLRDITAERDEYREQLVIVEKRLDRLRSEVVKTSQGHSLNGQVKNEPPPDISASPAPPPVEENAGGAGSLQEWEAIAKYQSNALAGVRSDNVQLRQRIAQFEAQIAAGTEEVITASVFYRMLKDQIERLESARQEDQETIDKLGVKINELEETHKQLATVATVASAQDIAELKAMLTKRDHENARLREQRDQQAAELLERKQKEQVKWQALDEYKQLSESRSERIELLRSEVMRLKSRLAAQSGDKDILWFVLRDDSEGSRSYVDDLKDRLRAAEDRVAALEVTFFEQQSDRGEDLRAEADARIRLAAAERQLEKYRSLYGDASALPSDAASLLGRLEQKEHDFECLTLQLKQQQEAESTIYAELDKLSAAWESLDKHLQSKAFDLAVIEEKLAKSVADKARSDNKYYAAMRSKEASDSERKQLSREYEKQAKVIVARAETEEKLTAHLSAAEKELNKLRAACAHWEKIDRMRKADLEAIPSRMQAQKQAYDKAASVLREQLEVLSRERAQLLSAEEAAWKAKKEAERQAAKYKLTSQNANSSTREAQLQKEVDQCMSILKCSTCKQNMRNTVITKCMHSFCKSCVETRIQTRQRKCPACNLPFSQGEVQTLFFQ</sequence>
<dbReference type="InterPro" id="IPR013083">
    <property type="entry name" value="Znf_RING/FYVE/PHD"/>
</dbReference>
<evidence type="ECO:0000256" key="15">
    <source>
        <dbReference type="RuleBase" id="RU365038"/>
    </source>
</evidence>
<evidence type="ECO:0000259" key="18">
    <source>
        <dbReference type="PROSITE" id="PS50089"/>
    </source>
</evidence>
<evidence type="ECO:0000256" key="11">
    <source>
        <dbReference type="ARBA" id="ARBA00023054"/>
    </source>
</evidence>
<keyword evidence="20" id="KW-1185">Reference proteome</keyword>
<reference evidence="19 20" key="1">
    <citation type="journal article" date="2016" name="Mol. Biol. Evol.">
        <title>Comparative Genomics of Early-Diverging Mushroom-Forming Fungi Provides Insights into the Origins of Lignocellulose Decay Capabilities.</title>
        <authorList>
            <person name="Nagy L.G."/>
            <person name="Riley R."/>
            <person name="Tritt A."/>
            <person name="Adam C."/>
            <person name="Daum C."/>
            <person name="Floudas D."/>
            <person name="Sun H."/>
            <person name="Yadav J.S."/>
            <person name="Pangilinan J."/>
            <person name="Larsson K.H."/>
            <person name="Matsuura K."/>
            <person name="Barry K."/>
            <person name="Labutti K."/>
            <person name="Kuo R."/>
            <person name="Ohm R.A."/>
            <person name="Bhattacharya S.S."/>
            <person name="Shirouzu T."/>
            <person name="Yoshinaga Y."/>
            <person name="Martin F.M."/>
            <person name="Grigoriev I.V."/>
            <person name="Hibbett D.S."/>
        </authorList>
    </citation>
    <scope>NUCLEOTIDE SEQUENCE [LARGE SCALE GENOMIC DNA]</scope>
    <source>
        <strain evidence="19 20">L-15889</strain>
    </source>
</reference>
<comment type="catalytic activity">
    <reaction evidence="1 15">
        <text>S-ubiquitinyl-[E2 ubiquitin-conjugating enzyme]-L-cysteine + [acceptor protein]-L-lysine = [E2 ubiquitin-conjugating enzyme]-L-cysteine + N(6)-ubiquitinyl-[acceptor protein]-L-lysine.</text>
        <dbReference type="EC" id="2.3.2.27"/>
    </reaction>
</comment>
<evidence type="ECO:0000256" key="8">
    <source>
        <dbReference type="ARBA" id="ARBA00022786"/>
    </source>
</evidence>
<dbReference type="Pfam" id="PF00097">
    <property type="entry name" value="zf-C3HC4"/>
    <property type="match status" value="1"/>
</dbReference>
<dbReference type="Proteomes" id="UP000076727">
    <property type="component" value="Unassembled WGS sequence"/>
</dbReference>
<dbReference type="InterPro" id="IPR001841">
    <property type="entry name" value="Znf_RING"/>
</dbReference>
<evidence type="ECO:0000256" key="6">
    <source>
        <dbReference type="ARBA" id="ARBA00022723"/>
    </source>
</evidence>
<keyword evidence="11 15" id="KW-0175">Coiled coil</keyword>
<dbReference type="SUPFAM" id="SSF57850">
    <property type="entry name" value="RING/U-box"/>
    <property type="match status" value="1"/>
</dbReference>
<dbReference type="InterPro" id="IPR058643">
    <property type="entry name" value="BRE1-like_CC"/>
</dbReference>
<evidence type="ECO:0000256" key="12">
    <source>
        <dbReference type="ARBA" id="ARBA00023242"/>
    </source>
</evidence>
<dbReference type="GO" id="GO:0008270">
    <property type="term" value="F:zinc ion binding"/>
    <property type="evidence" value="ECO:0007669"/>
    <property type="project" value="UniProtKB-KW"/>
</dbReference>
<feature type="compositionally biased region" description="Polar residues" evidence="17">
    <location>
        <begin position="225"/>
        <end position="237"/>
    </location>
</feature>
<dbReference type="InterPro" id="IPR018957">
    <property type="entry name" value="Znf_C3HC4_RING-type"/>
</dbReference>
<keyword evidence="7 14" id="KW-0863">Zinc-finger</keyword>
<keyword evidence="10 15" id="KW-0156">Chromatin regulator</keyword>
<dbReference type="Pfam" id="PF08647">
    <property type="entry name" value="BRE1"/>
    <property type="match status" value="1"/>
</dbReference>
<evidence type="ECO:0000256" key="14">
    <source>
        <dbReference type="PROSITE-ProRule" id="PRU00175"/>
    </source>
</evidence>
<name>A0A165SKE6_9APHY</name>